<evidence type="ECO:0000259" key="1">
    <source>
        <dbReference type="Pfam" id="PF13581"/>
    </source>
</evidence>
<keyword evidence="2" id="KW-0067">ATP-binding</keyword>
<dbReference type="RefSeq" id="WP_378266192.1">
    <property type="nucleotide sequence ID" value="NZ_JBHUKR010000007.1"/>
</dbReference>
<dbReference type="InterPro" id="IPR036890">
    <property type="entry name" value="HATPase_C_sf"/>
</dbReference>
<dbReference type="GO" id="GO:0005524">
    <property type="term" value="F:ATP binding"/>
    <property type="evidence" value="ECO:0007669"/>
    <property type="project" value="UniProtKB-KW"/>
</dbReference>
<accession>A0ABW5FUW0</accession>
<dbReference type="EMBL" id="JBHUKR010000007">
    <property type="protein sequence ID" value="MFD2418242.1"/>
    <property type="molecule type" value="Genomic_DNA"/>
</dbReference>
<dbReference type="Gene3D" id="3.30.565.10">
    <property type="entry name" value="Histidine kinase-like ATPase, C-terminal domain"/>
    <property type="match status" value="1"/>
</dbReference>
<keyword evidence="3" id="KW-1185">Reference proteome</keyword>
<proteinExistence type="predicted"/>
<feature type="domain" description="Histidine kinase/HSP90-like ATPase" evidence="1">
    <location>
        <begin position="26"/>
        <end position="91"/>
    </location>
</feature>
<protein>
    <submittedName>
        <fullName evidence="2">ATP-binding protein</fullName>
    </submittedName>
</protein>
<reference evidence="3" key="1">
    <citation type="journal article" date="2019" name="Int. J. Syst. Evol. Microbiol.">
        <title>The Global Catalogue of Microorganisms (GCM) 10K type strain sequencing project: providing services to taxonomists for standard genome sequencing and annotation.</title>
        <authorList>
            <consortium name="The Broad Institute Genomics Platform"/>
            <consortium name="The Broad Institute Genome Sequencing Center for Infectious Disease"/>
            <person name="Wu L."/>
            <person name="Ma J."/>
        </authorList>
    </citation>
    <scope>NUCLEOTIDE SEQUENCE [LARGE SCALE GENOMIC DNA]</scope>
    <source>
        <strain evidence="3">CGMCC 4.7645</strain>
    </source>
</reference>
<organism evidence="2 3">
    <name type="scientific">Amycolatopsis pigmentata</name>
    <dbReference type="NCBI Taxonomy" id="450801"/>
    <lineage>
        <taxon>Bacteria</taxon>
        <taxon>Bacillati</taxon>
        <taxon>Actinomycetota</taxon>
        <taxon>Actinomycetes</taxon>
        <taxon>Pseudonocardiales</taxon>
        <taxon>Pseudonocardiaceae</taxon>
        <taxon>Amycolatopsis</taxon>
    </lineage>
</organism>
<gene>
    <name evidence="2" type="ORF">ACFSXZ_18110</name>
</gene>
<keyword evidence="2" id="KW-0547">Nucleotide-binding</keyword>
<evidence type="ECO:0000313" key="3">
    <source>
        <dbReference type="Proteomes" id="UP001597417"/>
    </source>
</evidence>
<name>A0ABW5FUW0_9PSEU</name>
<sequence length="150" mass="16178">MTDWEPPDQHARSSDLSPGDIELRLAADLVNLPIVRSVVATIATRADFDLDAIADLRLAVDEACSTLITRALPGTAMSCRFTMSGDSLCFVGTVESETEAEPSTKSFGWRVLTTLTDMVNSHISSNGQHHRLDIELAKRRVVVEVPGAGA</sequence>
<comment type="caution">
    <text evidence="2">The sequence shown here is derived from an EMBL/GenBank/DDBJ whole genome shotgun (WGS) entry which is preliminary data.</text>
</comment>
<dbReference type="Proteomes" id="UP001597417">
    <property type="component" value="Unassembled WGS sequence"/>
</dbReference>
<dbReference type="Pfam" id="PF13581">
    <property type="entry name" value="HATPase_c_2"/>
    <property type="match status" value="1"/>
</dbReference>
<dbReference type="InterPro" id="IPR003594">
    <property type="entry name" value="HATPase_dom"/>
</dbReference>
<evidence type="ECO:0000313" key="2">
    <source>
        <dbReference type="EMBL" id="MFD2418242.1"/>
    </source>
</evidence>